<evidence type="ECO:0000313" key="2">
    <source>
        <dbReference type="Proteomes" id="UP000486351"/>
    </source>
</evidence>
<dbReference type="Proteomes" id="UP000486351">
    <property type="component" value="Unassembled WGS sequence"/>
</dbReference>
<comment type="caution">
    <text evidence="1">The sequence shown here is derived from an EMBL/GenBank/DDBJ whole genome shotgun (WGS) entry which is preliminary data.</text>
</comment>
<protein>
    <submittedName>
        <fullName evidence="1">Uncharacterized protein</fullName>
    </submittedName>
</protein>
<accession>A0A6G0RM45</accession>
<dbReference type="AlphaFoldDB" id="A0A6G0RM45"/>
<dbReference type="EMBL" id="QXFY01000725">
    <property type="protein sequence ID" value="KAE9337057.1"/>
    <property type="molecule type" value="Genomic_DNA"/>
</dbReference>
<name>A0A6G0RM45_9STRA</name>
<sequence length="54" mass="6174">MDMMTAQIPSLLQQLGGAFELHTNNLLEAMERLQNSSTQLKGEINTLMQHMERE</sequence>
<organism evidence="1 2">
    <name type="scientific">Phytophthora fragariae</name>
    <dbReference type="NCBI Taxonomy" id="53985"/>
    <lineage>
        <taxon>Eukaryota</taxon>
        <taxon>Sar</taxon>
        <taxon>Stramenopiles</taxon>
        <taxon>Oomycota</taxon>
        <taxon>Peronosporomycetes</taxon>
        <taxon>Peronosporales</taxon>
        <taxon>Peronosporaceae</taxon>
        <taxon>Phytophthora</taxon>
    </lineage>
</organism>
<gene>
    <name evidence="1" type="ORF">PF008_g12735</name>
</gene>
<reference evidence="1 2" key="1">
    <citation type="submission" date="2018-09" db="EMBL/GenBank/DDBJ databases">
        <title>Genomic investigation of the strawberry pathogen Phytophthora fragariae indicates pathogenicity is determined by transcriptional variation in three key races.</title>
        <authorList>
            <person name="Adams T.M."/>
            <person name="Armitage A.D."/>
            <person name="Sobczyk M.K."/>
            <person name="Bates H.J."/>
            <person name="Dunwell J.M."/>
            <person name="Nellist C.F."/>
            <person name="Harrison R.J."/>
        </authorList>
    </citation>
    <scope>NUCLEOTIDE SEQUENCE [LARGE SCALE GENOMIC DNA]</scope>
    <source>
        <strain evidence="1 2">NOV-77</strain>
    </source>
</reference>
<evidence type="ECO:0000313" key="1">
    <source>
        <dbReference type="EMBL" id="KAE9337057.1"/>
    </source>
</evidence>
<proteinExistence type="predicted"/>